<feature type="compositionally biased region" description="Low complexity" evidence="2">
    <location>
        <begin position="50"/>
        <end position="77"/>
    </location>
</feature>
<keyword evidence="1" id="KW-0175">Coiled coil</keyword>
<evidence type="ECO:0000313" key="5">
    <source>
        <dbReference type="Proteomes" id="UP001610446"/>
    </source>
</evidence>
<feature type="region of interest" description="Disordered" evidence="2">
    <location>
        <begin position="36"/>
        <end position="90"/>
    </location>
</feature>
<dbReference type="PANTHER" id="PTHR37616:SF2">
    <property type="entry name" value="BZIP DOMAIN-CONTAINING PROTEIN"/>
    <property type="match status" value="1"/>
</dbReference>
<feature type="compositionally biased region" description="Basic and acidic residues" evidence="2">
    <location>
        <begin position="294"/>
        <end position="311"/>
    </location>
</feature>
<evidence type="ECO:0000256" key="1">
    <source>
        <dbReference type="SAM" id="Coils"/>
    </source>
</evidence>
<dbReference type="InterPro" id="IPR004827">
    <property type="entry name" value="bZIP"/>
</dbReference>
<dbReference type="SUPFAM" id="SSF57959">
    <property type="entry name" value="Leucine zipper domain"/>
    <property type="match status" value="1"/>
</dbReference>
<feature type="compositionally biased region" description="Polar residues" evidence="2">
    <location>
        <begin position="36"/>
        <end position="49"/>
    </location>
</feature>
<feature type="compositionally biased region" description="Polar residues" evidence="2">
    <location>
        <begin position="421"/>
        <end position="434"/>
    </location>
</feature>
<dbReference type="InterPro" id="IPR046347">
    <property type="entry name" value="bZIP_sf"/>
</dbReference>
<accession>A0ABR4KM71</accession>
<feature type="region of interest" description="Disordered" evidence="2">
    <location>
        <begin position="199"/>
        <end position="244"/>
    </location>
</feature>
<feature type="compositionally biased region" description="Low complexity" evidence="2">
    <location>
        <begin position="199"/>
        <end position="212"/>
    </location>
</feature>
<feature type="region of interest" description="Disordered" evidence="2">
    <location>
        <begin position="386"/>
        <end position="434"/>
    </location>
</feature>
<dbReference type="Proteomes" id="UP001610446">
    <property type="component" value="Unassembled WGS sequence"/>
</dbReference>
<feature type="compositionally biased region" description="Low complexity" evidence="2">
    <location>
        <begin position="386"/>
        <end position="415"/>
    </location>
</feature>
<organism evidence="4 5">
    <name type="scientific">Aspergillus pseudoustus</name>
    <dbReference type="NCBI Taxonomy" id="1810923"/>
    <lineage>
        <taxon>Eukaryota</taxon>
        <taxon>Fungi</taxon>
        <taxon>Dikarya</taxon>
        <taxon>Ascomycota</taxon>
        <taxon>Pezizomycotina</taxon>
        <taxon>Eurotiomycetes</taxon>
        <taxon>Eurotiomycetidae</taxon>
        <taxon>Eurotiales</taxon>
        <taxon>Aspergillaceae</taxon>
        <taxon>Aspergillus</taxon>
        <taxon>Aspergillus subgen. Nidulantes</taxon>
    </lineage>
</organism>
<feature type="region of interest" description="Disordered" evidence="2">
    <location>
        <begin position="105"/>
        <end position="146"/>
    </location>
</feature>
<name>A0ABR4KM71_9EURO</name>
<feature type="region of interest" description="Disordered" evidence="2">
    <location>
        <begin position="258"/>
        <end position="318"/>
    </location>
</feature>
<evidence type="ECO:0000313" key="4">
    <source>
        <dbReference type="EMBL" id="KAL2853371.1"/>
    </source>
</evidence>
<dbReference type="SMART" id="SM00338">
    <property type="entry name" value="BRLZ"/>
    <property type="match status" value="1"/>
</dbReference>
<keyword evidence="5" id="KW-1185">Reference proteome</keyword>
<dbReference type="Gene3D" id="1.20.5.170">
    <property type="match status" value="1"/>
</dbReference>
<proteinExistence type="predicted"/>
<comment type="caution">
    <text evidence="4">The sequence shown here is derived from an EMBL/GenBank/DDBJ whole genome shotgun (WGS) entry which is preliminary data.</text>
</comment>
<evidence type="ECO:0000256" key="2">
    <source>
        <dbReference type="SAM" id="MobiDB-lite"/>
    </source>
</evidence>
<dbReference type="PANTHER" id="PTHR37616">
    <property type="entry name" value="BZIP TRANSCRIPTION FACTOR 60-LIKE"/>
    <property type="match status" value="1"/>
</dbReference>
<sequence>MATLAEHPAVAPASYDQDIESFLHLDQLTYTPSEQARSKIGLTTQPSLPSSDFIASDARSSSFASSSQSPVAFPAPSHQYDEHKQQTGLPPGALAQAIPISHMPQMGFSAPSPGFAMNGGEMFQPQIKPDDTLDFNSTPSRNHSEMDLEADSSMNTVPGFFFSPNTNKNQFIDPNALGGQEVFSMGQSTQVGRMYPGMHQQRAAMAKAAQQQRQHELLRHQQPHQQLQQPHNVGTPHPQQPRASNPLVDERISRLLQQMKAASSSPSDPSPSPSSLPQMAKSRKDEQDMDEDERLLASEEGKKLTSKERRQLRNKVSARAFRSRRKEYIGHLENEVQQRNNEVQELRNQNRVLFEENARLTDLARMLLSSPHFSQYLDEMSVSGLPAVQQQQQPQSQPQAQAQPPAIPQPQMQPQHIPKEPTSNQPQPEFSLQQSSQVGMMMVPSQGIDVAAMNMNNGGWNTGIDMNFGNPSVFAVFEVPQPPILDTEALMGKTSTFSEITYPVIPSKDDLSFERLPTTEEREVQTLADIGTSEVDIDESDPVFALFADQPRQPVEDAECESPVADMELGKPSSLKLMVNGGLHAAASRFGYLCDSMEAAFQRVSMMTAHLS</sequence>
<dbReference type="Pfam" id="PF00170">
    <property type="entry name" value="bZIP_1"/>
    <property type="match status" value="1"/>
</dbReference>
<reference evidence="4 5" key="1">
    <citation type="submission" date="2024-07" db="EMBL/GenBank/DDBJ databases">
        <title>Section-level genome sequencing and comparative genomics of Aspergillus sections Usti and Cavernicolus.</title>
        <authorList>
            <consortium name="Lawrence Berkeley National Laboratory"/>
            <person name="Nybo J.L."/>
            <person name="Vesth T.C."/>
            <person name="Theobald S."/>
            <person name="Frisvad J.C."/>
            <person name="Larsen T.O."/>
            <person name="Kjaerboelling I."/>
            <person name="Rothschild-Mancinelli K."/>
            <person name="Lyhne E.K."/>
            <person name="Kogle M.E."/>
            <person name="Barry K."/>
            <person name="Clum A."/>
            <person name="Na H."/>
            <person name="Ledsgaard L."/>
            <person name="Lin J."/>
            <person name="Lipzen A."/>
            <person name="Kuo A."/>
            <person name="Riley R."/>
            <person name="Mondo S."/>
            <person name="Labutti K."/>
            <person name="Haridas S."/>
            <person name="Pangalinan J."/>
            <person name="Salamov A.A."/>
            <person name="Simmons B.A."/>
            <person name="Magnuson J.K."/>
            <person name="Chen J."/>
            <person name="Drula E."/>
            <person name="Henrissat B."/>
            <person name="Wiebenga A."/>
            <person name="Lubbers R.J."/>
            <person name="Gomes A.C."/>
            <person name="Makela M.R."/>
            <person name="Stajich J."/>
            <person name="Grigoriev I.V."/>
            <person name="Mortensen U.H."/>
            <person name="De Vries R.P."/>
            <person name="Baker S.E."/>
            <person name="Andersen M.R."/>
        </authorList>
    </citation>
    <scope>NUCLEOTIDE SEQUENCE [LARGE SCALE GENOMIC DNA]</scope>
    <source>
        <strain evidence="4 5">CBS 123904</strain>
    </source>
</reference>
<gene>
    <name evidence="4" type="ORF">BJY01DRAFT_206933</name>
</gene>
<dbReference type="EMBL" id="JBFXLU010000020">
    <property type="protein sequence ID" value="KAL2853371.1"/>
    <property type="molecule type" value="Genomic_DNA"/>
</dbReference>
<protein>
    <recommendedName>
        <fullName evidence="3">BZIP domain-containing protein</fullName>
    </recommendedName>
</protein>
<evidence type="ECO:0000259" key="3">
    <source>
        <dbReference type="PROSITE" id="PS50217"/>
    </source>
</evidence>
<dbReference type="PROSITE" id="PS50217">
    <property type="entry name" value="BZIP"/>
    <property type="match status" value="1"/>
</dbReference>
<feature type="coiled-coil region" evidence="1">
    <location>
        <begin position="329"/>
        <end position="363"/>
    </location>
</feature>
<dbReference type="CDD" id="cd14810">
    <property type="entry name" value="bZIP_u1"/>
    <property type="match status" value="1"/>
</dbReference>
<feature type="domain" description="BZIP" evidence="3">
    <location>
        <begin position="304"/>
        <end position="367"/>
    </location>
</feature>